<dbReference type="GO" id="GO:0003700">
    <property type="term" value="F:DNA-binding transcription factor activity"/>
    <property type="evidence" value="ECO:0007669"/>
    <property type="project" value="InterPro"/>
</dbReference>
<name>A0A9Q6ZAJ4_MYROD</name>
<dbReference type="InterPro" id="IPR036388">
    <property type="entry name" value="WH-like_DNA-bd_sf"/>
</dbReference>
<organism evidence="5 6">
    <name type="scientific">Myroides odoratus</name>
    <name type="common">Flavobacterium odoratum</name>
    <dbReference type="NCBI Taxonomy" id="256"/>
    <lineage>
        <taxon>Bacteria</taxon>
        <taxon>Pseudomonadati</taxon>
        <taxon>Bacteroidota</taxon>
        <taxon>Flavobacteriia</taxon>
        <taxon>Flavobacteriales</taxon>
        <taxon>Flavobacteriaceae</taxon>
        <taxon>Myroides</taxon>
    </lineage>
</organism>
<evidence type="ECO:0000256" key="1">
    <source>
        <dbReference type="ARBA" id="ARBA00023015"/>
    </source>
</evidence>
<feature type="domain" description="HTH marR-type" evidence="4">
    <location>
        <begin position="63"/>
        <end position="196"/>
    </location>
</feature>
<dbReference type="RefSeq" id="WP_002992139.1">
    <property type="nucleotide sequence ID" value="NZ_CP068108.1"/>
</dbReference>
<dbReference type="Gene3D" id="1.10.10.10">
    <property type="entry name" value="Winged helix-like DNA-binding domain superfamily/Winged helix DNA-binding domain"/>
    <property type="match status" value="1"/>
</dbReference>
<dbReference type="PANTHER" id="PTHR42756:SF1">
    <property type="entry name" value="TRANSCRIPTIONAL REPRESSOR OF EMRAB OPERON"/>
    <property type="match status" value="1"/>
</dbReference>
<evidence type="ECO:0000313" key="6">
    <source>
        <dbReference type="Proteomes" id="UP000596202"/>
    </source>
</evidence>
<dbReference type="SMART" id="SM00347">
    <property type="entry name" value="HTH_MARR"/>
    <property type="match status" value="1"/>
</dbReference>
<reference evidence="5 6" key="1">
    <citation type="submission" date="2021-01" db="EMBL/GenBank/DDBJ databases">
        <title>FDA dAtabase for Regulatory Grade micrObial Sequences (FDA-ARGOS): Supporting development and validation of Infectious Disease Dx tests.</title>
        <authorList>
            <person name="Sproer C."/>
            <person name="Gronow S."/>
            <person name="Severitt S."/>
            <person name="Schroder I."/>
            <person name="Tallon L."/>
            <person name="Sadzewicz L."/>
            <person name="Zhao X."/>
            <person name="Boylan J."/>
            <person name="Ott S."/>
            <person name="Bowen H."/>
            <person name="Vavikolanu K."/>
            <person name="Mehta A."/>
            <person name="Aluvathingal J."/>
            <person name="Nadendla S."/>
            <person name="Lowell S."/>
            <person name="Myers T."/>
            <person name="Yan Y."/>
            <person name="Sichtig H."/>
        </authorList>
    </citation>
    <scope>NUCLEOTIDE SEQUENCE [LARGE SCALE GENOMIC DNA]</scope>
    <source>
        <strain evidence="5 6">FDAARGOS_1131</strain>
    </source>
</reference>
<dbReference type="InterPro" id="IPR036390">
    <property type="entry name" value="WH_DNA-bd_sf"/>
</dbReference>
<dbReference type="GeneID" id="93527464"/>
<dbReference type="OrthoDB" id="961069at2"/>
<evidence type="ECO:0000256" key="2">
    <source>
        <dbReference type="ARBA" id="ARBA00023125"/>
    </source>
</evidence>
<dbReference type="PANTHER" id="PTHR42756">
    <property type="entry name" value="TRANSCRIPTIONAL REGULATOR, MARR"/>
    <property type="match status" value="1"/>
</dbReference>
<proteinExistence type="predicted"/>
<keyword evidence="3" id="KW-0804">Transcription</keyword>
<evidence type="ECO:0000313" key="5">
    <source>
        <dbReference type="EMBL" id="QQU01543.1"/>
    </source>
</evidence>
<keyword evidence="1" id="KW-0805">Transcription regulation</keyword>
<dbReference type="PRINTS" id="PR00598">
    <property type="entry name" value="HTHMARR"/>
</dbReference>
<dbReference type="Proteomes" id="UP000596202">
    <property type="component" value="Chromosome"/>
</dbReference>
<dbReference type="EMBL" id="CP068108">
    <property type="protein sequence ID" value="QQU01543.1"/>
    <property type="molecule type" value="Genomic_DNA"/>
</dbReference>
<sequence>MDYKLLQDVIKLLEEFNNYGIKEEKSLDVFLNWAYDKKCMKSDSANLIKYQEWINKNKGRSIESEINTLIVHLSKYAKIHSKEILVNSGFTSQEDFIYLITLKSFGEMNKIDLIRKNIQEKPAGIKIINRLIKKGFINQHDSSLDKRNKIVSITDLGLEELKKKLPVIKKITNLITGDLTSEEKHQLVYLLQKLDKFHNPIYMNIEL</sequence>
<dbReference type="PROSITE" id="PS50995">
    <property type="entry name" value="HTH_MARR_2"/>
    <property type="match status" value="1"/>
</dbReference>
<gene>
    <name evidence="5" type="ORF">I6I88_07350</name>
</gene>
<dbReference type="AlphaFoldDB" id="A0A9Q6ZAJ4"/>
<dbReference type="SUPFAM" id="SSF46785">
    <property type="entry name" value="Winged helix' DNA-binding domain"/>
    <property type="match status" value="1"/>
</dbReference>
<dbReference type="InterPro" id="IPR000835">
    <property type="entry name" value="HTH_MarR-typ"/>
</dbReference>
<keyword evidence="2" id="KW-0238">DNA-binding</keyword>
<evidence type="ECO:0000256" key="3">
    <source>
        <dbReference type="ARBA" id="ARBA00023163"/>
    </source>
</evidence>
<protein>
    <submittedName>
        <fullName evidence="5">Winged helix-turn-helix transcriptional regulator</fullName>
    </submittedName>
</protein>
<dbReference type="GO" id="GO:0003677">
    <property type="term" value="F:DNA binding"/>
    <property type="evidence" value="ECO:0007669"/>
    <property type="project" value="UniProtKB-KW"/>
</dbReference>
<accession>A0A9Q6ZAJ4</accession>
<evidence type="ECO:0000259" key="4">
    <source>
        <dbReference type="PROSITE" id="PS50995"/>
    </source>
</evidence>